<dbReference type="RefSeq" id="WP_159444089.1">
    <property type="nucleotide sequence ID" value="NZ_FMTO01000004.1"/>
</dbReference>
<proteinExistence type="predicted"/>
<evidence type="ECO:0000256" key="7">
    <source>
        <dbReference type="SAM" id="MobiDB-lite"/>
    </source>
</evidence>
<evidence type="ECO:0000256" key="5">
    <source>
        <dbReference type="ARBA" id="ARBA00023306"/>
    </source>
</evidence>
<dbReference type="Gene3D" id="6.10.250.660">
    <property type="match status" value="1"/>
</dbReference>
<feature type="region of interest" description="Disordered" evidence="7">
    <location>
        <begin position="110"/>
        <end position="144"/>
    </location>
</feature>
<evidence type="ECO:0000256" key="4">
    <source>
        <dbReference type="ARBA" id="ARBA00023054"/>
    </source>
</evidence>
<dbReference type="AlphaFoldDB" id="A0A1T4M3Y6"/>
<feature type="compositionally biased region" description="Basic and acidic residues" evidence="7">
    <location>
        <begin position="121"/>
        <end position="144"/>
    </location>
</feature>
<dbReference type="InterPro" id="IPR007793">
    <property type="entry name" value="DivIVA_fam"/>
</dbReference>
<gene>
    <name evidence="8" type="ORF">SAMN02745110_01097</name>
</gene>
<sequence length="192" mass="21114">MIQPVDIRSQTFKKGLFGYNKVDVDSFKDTVYKAYEDAIKENTKLSEEVEKLKKTVEDSRLKIFDLEKKANSGSGADEAKAKKIIEEAQKSAAEILARAKAEGDRIVSAAGGAAGTAAKAEAPKTEVKPDQSSEDKRSAASKFFEEEKDKMADLFGADDDEVFVGEIEDNRKPSKVMIGDGEEEEDADFEFL</sequence>
<evidence type="ECO:0000256" key="6">
    <source>
        <dbReference type="SAM" id="Coils"/>
    </source>
</evidence>
<accession>A0A1T4M3Y6</accession>
<comment type="subcellular location">
    <subcellularLocation>
        <location evidence="1">Cytoplasm</location>
    </subcellularLocation>
</comment>
<dbReference type="Pfam" id="PF05103">
    <property type="entry name" value="DivIVA"/>
    <property type="match status" value="1"/>
</dbReference>
<dbReference type="Proteomes" id="UP000189857">
    <property type="component" value="Unassembled WGS sequence"/>
</dbReference>
<evidence type="ECO:0000313" key="9">
    <source>
        <dbReference type="Proteomes" id="UP000189857"/>
    </source>
</evidence>
<dbReference type="PANTHER" id="PTHR35794">
    <property type="entry name" value="CELL DIVISION PROTEIN DIVIVA"/>
    <property type="match status" value="1"/>
</dbReference>
<keyword evidence="4 6" id="KW-0175">Coiled coil</keyword>
<dbReference type="InterPro" id="IPR019933">
    <property type="entry name" value="DivIVA_domain"/>
</dbReference>
<keyword evidence="3" id="KW-0132">Cell division</keyword>
<feature type="compositionally biased region" description="Low complexity" evidence="7">
    <location>
        <begin position="110"/>
        <end position="120"/>
    </location>
</feature>
<feature type="coiled-coil region" evidence="6">
    <location>
        <begin position="35"/>
        <end position="69"/>
    </location>
</feature>
<name>A0A1T4M3Y6_9FIRM</name>
<reference evidence="8 9" key="1">
    <citation type="submission" date="2017-02" db="EMBL/GenBank/DDBJ databases">
        <authorList>
            <person name="Peterson S.W."/>
        </authorList>
    </citation>
    <scope>NUCLEOTIDE SEQUENCE [LARGE SCALE GENOMIC DNA]</scope>
    <source>
        <strain evidence="8 9">ATCC 17233</strain>
    </source>
</reference>
<protein>
    <submittedName>
        <fullName evidence="8">DivIVA protein</fullName>
    </submittedName>
</protein>
<evidence type="ECO:0000256" key="2">
    <source>
        <dbReference type="ARBA" id="ARBA00022490"/>
    </source>
</evidence>
<dbReference type="GO" id="GO:0051301">
    <property type="term" value="P:cell division"/>
    <property type="evidence" value="ECO:0007669"/>
    <property type="project" value="UniProtKB-KW"/>
</dbReference>
<evidence type="ECO:0000256" key="3">
    <source>
        <dbReference type="ARBA" id="ARBA00022618"/>
    </source>
</evidence>
<keyword evidence="2" id="KW-0963">Cytoplasm</keyword>
<evidence type="ECO:0000256" key="1">
    <source>
        <dbReference type="ARBA" id="ARBA00004496"/>
    </source>
</evidence>
<keyword evidence="5" id="KW-0131">Cell cycle</keyword>
<dbReference type="GO" id="GO:0005737">
    <property type="term" value="C:cytoplasm"/>
    <property type="evidence" value="ECO:0007669"/>
    <property type="project" value="UniProtKB-SubCell"/>
</dbReference>
<evidence type="ECO:0000313" key="8">
    <source>
        <dbReference type="EMBL" id="SJZ61720.1"/>
    </source>
</evidence>
<dbReference type="NCBIfam" id="TIGR03544">
    <property type="entry name" value="DivI1A_domain"/>
    <property type="match status" value="1"/>
</dbReference>
<dbReference type="PANTHER" id="PTHR35794:SF1">
    <property type="entry name" value="CELL CYCLE PROTEIN GPSB"/>
    <property type="match status" value="1"/>
</dbReference>
<dbReference type="EMBL" id="FUXA01000006">
    <property type="protein sequence ID" value="SJZ61720.1"/>
    <property type="molecule type" value="Genomic_DNA"/>
</dbReference>
<organism evidence="8 9">
    <name type="scientific">Eubacterium ruminantium</name>
    <dbReference type="NCBI Taxonomy" id="42322"/>
    <lineage>
        <taxon>Bacteria</taxon>
        <taxon>Bacillati</taxon>
        <taxon>Bacillota</taxon>
        <taxon>Clostridia</taxon>
        <taxon>Eubacteriales</taxon>
        <taxon>Eubacteriaceae</taxon>
        <taxon>Eubacterium</taxon>
    </lineage>
</organism>
<keyword evidence="9" id="KW-1185">Reference proteome</keyword>